<feature type="region of interest" description="Disordered" evidence="1">
    <location>
        <begin position="101"/>
        <end position="131"/>
    </location>
</feature>
<protein>
    <recommendedName>
        <fullName evidence="2">DUF8018 domain-containing protein</fullName>
    </recommendedName>
</protein>
<evidence type="ECO:0000313" key="4">
    <source>
        <dbReference type="Proteomes" id="UP001291623"/>
    </source>
</evidence>
<proteinExistence type="predicted"/>
<feature type="region of interest" description="Disordered" evidence="1">
    <location>
        <begin position="232"/>
        <end position="259"/>
    </location>
</feature>
<dbReference type="Proteomes" id="UP001291623">
    <property type="component" value="Unassembled WGS sequence"/>
</dbReference>
<gene>
    <name evidence="3" type="ORF">RND71_043827</name>
</gene>
<dbReference type="EMBL" id="JAVYJV010000025">
    <property type="protein sequence ID" value="KAK4337500.1"/>
    <property type="molecule type" value="Genomic_DNA"/>
</dbReference>
<reference evidence="3" key="1">
    <citation type="submission" date="2023-12" db="EMBL/GenBank/DDBJ databases">
        <title>Genome assembly of Anisodus tanguticus.</title>
        <authorList>
            <person name="Wang Y.-J."/>
        </authorList>
    </citation>
    <scope>NUCLEOTIDE SEQUENCE</scope>
    <source>
        <strain evidence="3">KB-2021</strain>
        <tissue evidence="3">Leaf</tissue>
    </source>
</reference>
<sequence>MTFHKGNPSLRGKFCSLHRVTGSISPSNIRFLSTRFNSGLSSCMPGNSMVSNSRFYSSKASKGTNVSPKKKNESLRENIKMKNQRNSIPILIKMDVLAENSAASAEDDRRGENRNSTSDPAEQRNGASSSHIFPYQADEVIGGDSVNAIKSRLLAKTPSPSFYEIEQARIDAQDRFEVKVEIIRQMAPLHPEGDWLGRGARALENPRTATGEHSLEKLHTLLSDLESRGVNSESFSQLKGKVPLRRGGDEHLPHSGVDS</sequence>
<dbReference type="InterPro" id="IPR058331">
    <property type="entry name" value="DUF8018"/>
</dbReference>
<feature type="compositionally biased region" description="Polar residues" evidence="1">
    <location>
        <begin position="114"/>
        <end position="131"/>
    </location>
</feature>
<accession>A0AAE1QQ38</accession>
<keyword evidence="4" id="KW-1185">Reference proteome</keyword>
<evidence type="ECO:0000259" key="2">
    <source>
        <dbReference type="Pfam" id="PF26057"/>
    </source>
</evidence>
<organism evidence="3 4">
    <name type="scientific">Anisodus tanguticus</name>
    <dbReference type="NCBI Taxonomy" id="243964"/>
    <lineage>
        <taxon>Eukaryota</taxon>
        <taxon>Viridiplantae</taxon>
        <taxon>Streptophyta</taxon>
        <taxon>Embryophyta</taxon>
        <taxon>Tracheophyta</taxon>
        <taxon>Spermatophyta</taxon>
        <taxon>Magnoliopsida</taxon>
        <taxon>eudicotyledons</taxon>
        <taxon>Gunneridae</taxon>
        <taxon>Pentapetalae</taxon>
        <taxon>asterids</taxon>
        <taxon>lamiids</taxon>
        <taxon>Solanales</taxon>
        <taxon>Solanaceae</taxon>
        <taxon>Solanoideae</taxon>
        <taxon>Hyoscyameae</taxon>
        <taxon>Anisodus</taxon>
    </lineage>
</organism>
<name>A0AAE1QQ38_9SOLA</name>
<dbReference type="PANTHER" id="PTHR35289">
    <property type="entry name" value="TRANSMEMBRANE PROTEIN"/>
    <property type="match status" value="1"/>
</dbReference>
<dbReference type="AlphaFoldDB" id="A0AAE1QQ38"/>
<feature type="domain" description="DUF8018" evidence="2">
    <location>
        <begin position="138"/>
        <end position="239"/>
    </location>
</feature>
<comment type="caution">
    <text evidence="3">The sequence shown here is derived from an EMBL/GenBank/DDBJ whole genome shotgun (WGS) entry which is preliminary data.</text>
</comment>
<dbReference type="Pfam" id="PF26057">
    <property type="entry name" value="DUF8018"/>
    <property type="match status" value="1"/>
</dbReference>
<evidence type="ECO:0000313" key="3">
    <source>
        <dbReference type="EMBL" id="KAK4337500.1"/>
    </source>
</evidence>
<dbReference type="PANTHER" id="PTHR35289:SF1">
    <property type="entry name" value="ATP SYNTHASE 9 MITOCHONDRIAL-RELATED"/>
    <property type="match status" value="1"/>
</dbReference>
<dbReference type="InterPro" id="IPR052694">
    <property type="entry name" value="Mt_uS3-like"/>
</dbReference>
<evidence type="ECO:0000256" key="1">
    <source>
        <dbReference type="SAM" id="MobiDB-lite"/>
    </source>
</evidence>